<keyword evidence="1" id="KW-0812">Transmembrane</keyword>
<dbReference type="Proteomes" id="UP001315278">
    <property type="component" value="Unassembled WGS sequence"/>
</dbReference>
<dbReference type="RefSeq" id="WP_212491577.1">
    <property type="nucleotide sequence ID" value="NZ_JAFCJH010000001.1"/>
</dbReference>
<feature type="transmembrane region" description="Helical" evidence="1">
    <location>
        <begin position="53"/>
        <end position="77"/>
    </location>
</feature>
<proteinExistence type="predicted"/>
<dbReference type="EMBL" id="JAFCJH010000001">
    <property type="protein sequence ID" value="MBR0793996.1"/>
    <property type="molecule type" value="Genomic_DNA"/>
</dbReference>
<evidence type="ECO:0000256" key="1">
    <source>
        <dbReference type="SAM" id="Phobius"/>
    </source>
</evidence>
<accession>A0ABS5FCB3</accession>
<keyword evidence="3" id="KW-1185">Reference proteome</keyword>
<keyword evidence="1" id="KW-0472">Membrane</keyword>
<reference evidence="3" key="1">
    <citation type="journal article" date="2021" name="ISME J.">
        <title>Evolutionary origin and ecological implication of a unique nif island in free-living Bradyrhizobium lineages.</title>
        <authorList>
            <person name="Tao J."/>
        </authorList>
    </citation>
    <scope>NUCLEOTIDE SEQUENCE [LARGE SCALE GENOMIC DNA]</scope>
    <source>
        <strain evidence="3">SZCCT0434</strain>
    </source>
</reference>
<comment type="caution">
    <text evidence="2">The sequence shown here is derived from an EMBL/GenBank/DDBJ whole genome shotgun (WGS) entry which is preliminary data.</text>
</comment>
<keyword evidence="1" id="KW-1133">Transmembrane helix</keyword>
<sequence length="118" mass="12436">MATVAQHKFFIEFQDVDTAAAGTLAEELREYLLSADPAVSAERRRADQSSMDFGATLILLLGAPAAVAVAKGIEVFLARYQSAAIRITGADGSIIVENLTSRQASNLALKLSKATAVP</sequence>
<protein>
    <submittedName>
        <fullName evidence="2">Uncharacterized protein</fullName>
    </submittedName>
</protein>
<gene>
    <name evidence="2" type="ORF">JQ615_01190</name>
</gene>
<organism evidence="2 3">
    <name type="scientific">Bradyrhizobium jicamae</name>
    <dbReference type="NCBI Taxonomy" id="280332"/>
    <lineage>
        <taxon>Bacteria</taxon>
        <taxon>Pseudomonadati</taxon>
        <taxon>Pseudomonadota</taxon>
        <taxon>Alphaproteobacteria</taxon>
        <taxon>Hyphomicrobiales</taxon>
        <taxon>Nitrobacteraceae</taxon>
        <taxon>Bradyrhizobium</taxon>
    </lineage>
</organism>
<evidence type="ECO:0000313" key="3">
    <source>
        <dbReference type="Proteomes" id="UP001315278"/>
    </source>
</evidence>
<evidence type="ECO:0000313" key="2">
    <source>
        <dbReference type="EMBL" id="MBR0793996.1"/>
    </source>
</evidence>
<name>A0ABS5FCB3_9BRAD</name>